<protein>
    <recommendedName>
        <fullName evidence="13">C2H2-type domain-containing protein</fullName>
    </recommendedName>
</protein>
<accession>A0A7R9LZH3</accession>
<keyword evidence="7" id="KW-0805">Transcription regulation</keyword>
<feature type="region of interest" description="Disordered" evidence="12">
    <location>
        <begin position="172"/>
        <end position="194"/>
    </location>
</feature>
<feature type="non-terminal residue" evidence="14">
    <location>
        <position position="1"/>
    </location>
</feature>
<evidence type="ECO:0000256" key="1">
    <source>
        <dbReference type="ARBA" id="ARBA00004123"/>
    </source>
</evidence>
<evidence type="ECO:0000256" key="8">
    <source>
        <dbReference type="ARBA" id="ARBA00023125"/>
    </source>
</evidence>
<evidence type="ECO:0000256" key="10">
    <source>
        <dbReference type="ARBA" id="ARBA00023242"/>
    </source>
</evidence>
<dbReference type="FunFam" id="3.30.160.60:FF:000770">
    <property type="entry name" value="zinc finger protein 16"/>
    <property type="match status" value="1"/>
</dbReference>
<evidence type="ECO:0000256" key="5">
    <source>
        <dbReference type="ARBA" id="ARBA00022771"/>
    </source>
</evidence>
<keyword evidence="10" id="KW-0539">Nucleus</keyword>
<evidence type="ECO:0000256" key="4">
    <source>
        <dbReference type="ARBA" id="ARBA00022737"/>
    </source>
</evidence>
<evidence type="ECO:0000256" key="2">
    <source>
        <dbReference type="ARBA" id="ARBA00006991"/>
    </source>
</evidence>
<dbReference type="EMBL" id="OC907229">
    <property type="protein sequence ID" value="CAD7650577.1"/>
    <property type="molecule type" value="Genomic_DNA"/>
</dbReference>
<feature type="domain" description="C2H2-type" evidence="13">
    <location>
        <begin position="7"/>
        <end position="34"/>
    </location>
</feature>
<dbReference type="SMART" id="SM00355">
    <property type="entry name" value="ZnF_C2H2"/>
    <property type="match status" value="1"/>
</dbReference>
<keyword evidence="4" id="KW-0677">Repeat</keyword>
<dbReference type="PROSITE" id="PS50157">
    <property type="entry name" value="ZINC_FINGER_C2H2_2"/>
    <property type="match status" value="1"/>
</dbReference>
<evidence type="ECO:0000256" key="6">
    <source>
        <dbReference type="ARBA" id="ARBA00022833"/>
    </source>
</evidence>
<dbReference type="EMBL" id="CAJPIZ010052654">
    <property type="protein sequence ID" value="CAG2122980.1"/>
    <property type="molecule type" value="Genomic_DNA"/>
</dbReference>
<dbReference type="AlphaFoldDB" id="A0A7R9LZH3"/>
<keyword evidence="3" id="KW-0479">Metal-binding</keyword>
<dbReference type="PROSITE" id="PS00028">
    <property type="entry name" value="ZINC_FINGER_C2H2_1"/>
    <property type="match status" value="1"/>
</dbReference>
<dbReference type="InterPro" id="IPR036236">
    <property type="entry name" value="Znf_C2H2_sf"/>
</dbReference>
<evidence type="ECO:0000256" key="7">
    <source>
        <dbReference type="ARBA" id="ARBA00023015"/>
    </source>
</evidence>
<organism evidence="14">
    <name type="scientific">Medioppia subpectinata</name>
    <dbReference type="NCBI Taxonomy" id="1979941"/>
    <lineage>
        <taxon>Eukaryota</taxon>
        <taxon>Metazoa</taxon>
        <taxon>Ecdysozoa</taxon>
        <taxon>Arthropoda</taxon>
        <taxon>Chelicerata</taxon>
        <taxon>Arachnida</taxon>
        <taxon>Acari</taxon>
        <taxon>Acariformes</taxon>
        <taxon>Sarcoptiformes</taxon>
        <taxon>Oribatida</taxon>
        <taxon>Brachypylina</taxon>
        <taxon>Oppioidea</taxon>
        <taxon>Oppiidae</taxon>
        <taxon>Medioppia</taxon>
    </lineage>
</organism>
<evidence type="ECO:0000256" key="9">
    <source>
        <dbReference type="ARBA" id="ARBA00023163"/>
    </source>
</evidence>
<dbReference type="Pfam" id="PF00096">
    <property type="entry name" value="zf-C2H2"/>
    <property type="match status" value="1"/>
</dbReference>
<evidence type="ECO:0000313" key="14">
    <source>
        <dbReference type="EMBL" id="CAD7650577.1"/>
    </source>
</evidence>
<dbReference type="InterPro" id="IPR013087">
    <property type="entry name" value="Znf_C2H2_type"/>
</dbReference>
<gene>
    <name evidence="14" type="ORF">OSB1V03_LOCUS22925</name>
</gene>
<evidence type="ECO:0000259" key="13">
    <source>
        <dbReference type="PROSITE" id="PS50157"/>
    </source>
</evidence>
<reference evidence="14" key="1">
    <citation type="submission" date="2020-11" db="EMBL/GenBank/DDBJ databases">
        <authorList>
            <person name="Tran Van P."/>
        </authorList>
    </citation>
    <scope>NUCLEOTIDE SEQUENCE</scope>
</reference>
<keyword evidence="15" id="KW-1185">Reference proteome</keyword>
<keyword evidence="6" id="KW-0862">Zinc</keyword>
<evidence type="ECO:0000256" key="11">
    <source>
        <dbReference type="PROSITE-ProRule" id="PRU00042"/>
    </source>
</evidence>
<keyword evidence="9" id="KW-0804">Transcription</keyword>
<keyword evidence="8" id="KW-0238">DNA-binding</keyword>
<keyword evidence="5 11" id="KW-0863">Zinc-finger</keyword>
<evidence type="ECO:0000256" key="12">
    <source>
        <dbReference type="SAM" id="MobiDB-lite"/>
    </source>
</evidence>
<dbReference type="OrthoDB" id="6761599at2759"/>
<dbReference type="SUPFAM" id="SSF57667">
    <property type="entry name" value="beta-beta-alpha zinc fingers"/>
    <property type="match status" value="1"/>
</dbReference>
<sequence length="194" mass="21794">QPKEKTHECPQCNKAFRHKGNLMRHLAIHDPDAYKDQNINFSRMNDSGQLIDDDDEEEDEDDLIVPNESDEEQTLSFTLDPQTQQILQNTNGEQVVVFEVVQLNNSGTDNDGTILPDNQLVEHMNVMQASTSKGKGKARYSFARQNGANSSNDNFIIQLSAEDEEAANTIQEDSIIEDPDYMPKPNIRLSSAPS</sequence>
<evidence type="ECO:0000313" key="15">
    <source>
        <dbReference type="Proteomes" id="UP000759131"/>
    </source>
</evidence>
<comment type="similarity">
    <text evidence="2">Belongs to the krueppel C2H2-type zinc-finger protein family.</text>
</comment>
<dbReference type="GO" id="GO:0003677">
    <property type="term" value="F:DNA binding"/>
    <property type="evidence" value="ECO:0007669"/>
    <property type="project" value="UniProtKB-KW"/>
</dbReference>
<name>A0A7R9LZH3_9ACAR</name>
<dbReference type="GO" id="GO:0005634">
    <property type="term" value="C:nucleus"/>
    <property type="evidence" value="ECO:0007669"/>
    <property type="project" value="UniProtKB-SubCell"/>
</dbReference>
<feature type="non-terminal residue" evidence="14">
    <location>
        <position position="194"/>
    </location>
</feature>
<dbReference type="Proteomes" id="UP000759131">
    <property type="component" value="Unassembled WGS sequence"/>
</dbReference>
<dbReference type="Gene3D" id="3.30.160.60">
    <property type="entry name" value="Classic Zinc Finger"/>
    <property type="match status" value="1"/>
</dbReference>
<evidence type="ECO:0000256" key="3">
    <source>
        <dbReference type="ARBA" id="ARBA00022723"/>
    </source>
</evidence>
<proteinExistence type="inferred from homology"/>
<comment type="subcellular location">
    <subcellularLocation>
        <location evidence="1">Nucleus</location>
    </subcellularLocation>
</comment>
<dbReference type="GO" id="GO:0008270">
    <property type="term" value="F:zinc ion binding"/>
    <property type="evidence" value="ECO:0007669"/>
    <property type="project" value="UniProtKB-KW"/>
</dbReference>